<reference evidence="1" key="1">
    <citation type="submission" date="2023-10" db="EMBL/GenBank/DDBJ databases">
        <authorList>
            <person name="Chen Y."/>
            <person name="Shah S."/>
            <person name="Dougan E. K."/>
            <person name="Thang M."/>
            <person name="Chan C."/>
        </authorList>
    </citation>
    <scope>NUCLEOTIDE SEQUENCE [LARGE SCALE GENOMIC DNA]</scope>
</reference>
<gene>
    <name evidence="1" type="ORF">PCOR1329_LOCUS62371</name>
</gene>
<dbReference type="EMBL" id="CAUYUJ010017874">
    <property type="protein sequence ID" value="CAK0878696.1"/>
    <property type="molecule type" value="Genomic_DNA"/>
</dbReference>
<keyword evidence="2" id="KW-1185">Reference proteome</keyword>
<evidence type="ECO:0000313" key="2">
    <source>
        <dbReference type="Proteomes" id="UP001189429"/>
    </source>
</evidence>
<sequence length="209" mass="23343">MPDESSPGEKAIYSMLQIMNSQTATLNGLTALHGTIKRETQEAISVAVDPLRDEMRDLTDRVQRLDMGGCGQRHLSLMNRVDVAHRRMVFIGSEVMDTSSREADIHAFASTLGADFQGQPGHFFSVPRNSRKITRVSYLEFGTLEKVNLTRNWALRTATELIKKAPGCENAQVDFRARQVRIGDVTVFEQSPGDLEGTFKGSFSHLRFP</sequence>
<proteinExistence type="predicted"/>
<evidence type="ECO:0000313" key="1">
    <source>
        <dbReference type="EMBL" id="CAK0878696.1"/>
    </source>
</evidence>
<accession>A0ABN9VYF2</accession>
<comment type="caution">
    <text evidence="1">The sequence shown here is derived from an EMBL/GenBank/DDBJ whole genome shotgun (WGS) entry which is preliminary data.</text>
</comment>
<name>A0ABN9VYF2_9DINO</name>
<protein>
    <submittedName>
        <fullName evidence="1">Uncharacterized protein</fullName>
    </submittedName>
</protein>
<organism evidence="1 2">
    <name type="scientific">Prorocentrum cordatum</name>
    <dbReference type="NCBI Taxonomy" id="2364126"/>
    <lineage>
        <taxon>Eukaryota</taxon>
        <taxon>Sar</taxon>
        <taxon>Alveolata</taxon>
        <taxon>Dinophyceae</taxon>
        <taxon>Prorocentrales</taxon>
        <taxon>Prorocentraceae</taxon>
        <taxon>Prorocentrum</taxon>
    </lineage>
</organism>
<dbReference type="Proteomes" id="UP001189429">
    <property type="component" value="Unassembled WGS sequence"/>
</dbReference>